<reference evidence="1 2" key="1">
    <citation type="submission" date="2016-09" db="EMBL/GenBank/DDBJ databases">
        <title>Genome sequence of Eubacterium angustum.</title>
        <authorList>
            <person name="Poehlein A."/>
            <person name="Daniel R."/>
        </authorList>
    </citation>
    <scope>NUCLEOTIDE SEQUENCE [LARGE SCALE GENOMIC DNA]</scope>
    <source>
        <strain evidence="1 2">DSM 1989</strain>
    </source>
</reference>
<keyword evidence="2" id="KW-1185">Reference proteome</keyword>
<dbReference type="Proteomes" id="UP000180254">
    <property type="component" value="Unassembled WGS sequence"/>
</dbReference>
<dbReference type="STRING" id="39480.EUAN_09010"/>
<comment type="caution">
    <text evidence="1">The sequence shown here is derived from an EMBL/GenBank/DDBJ whole genome shotgun (WGS) entry which is preliminary data.</text>
</comment>
<evidence type="ECO:0000313" key="2">
    <source>
        <dbReference type="Proteomes" id="UP000180254"/>
    </source>
</evidence>
<sequence>MTSIDLADNISALCLAILSPRQMSVERAFMVVGDPRIKAKWMTTDSMELVKLKELGMSLDEIGEVFGVDKSTICKLIKKEERRWEI</sequence>
<dbReference type="RefSeq" id="WP_071062064.1">
    <property type="nucleotide sequence ID" value="NZ_MKIE01000002.1"/>
</dbReference>
<protein>
    <submittedName>
        <fullName evidence="1">Uncharacterized protein</fullName>
    </submittedName>
</protein>
<dbReference type="AlphaFoldDB" id="A0A1S1VAF3"/>
<evidence type="ECO:0000313" key="1">
    <source>
        <dbReference type="EMBL" id="OHW63117.1"/>
    </source>
</evidence>
<organism evidence="1 2">
    <name type="scientific">Andreesenia angusta</name>
    <dbReference type="NCBI Taxonomy" id="39480"/>
    <lineage>
        <taxon>Bacteria</taxon>
        <taxon>Bacillati</taxon>
        <taxon>Bacillota</taxon>
        <taxon>Tissierellia</taxon>
        <taxon>Tissierellales</taxon>
        <taxon>Gottschalkiaceae</taxon>
        <taxon>Andreesenia</taxon>
    </lineage>
</organism>
<name>A0A1S1VAF3_9FIRM</name>
<dbReference type="Gene3D" id="1.10.10.60">
    <property type="entry name" value="Homeodomain-like"/>
    <property type="match status" value="1"/>
</dbReference>
<dbReference type="EMBL" id="MKIE01000002">
    <property type="protein sequence ID" value="OHW63117.1"/>
    <property type="molecule type" value="Genomic_DNA"/>
</dbReference>
<gene>
    <name evidence="1" type="ORF">EUAN_09010</name>
</gene>
<accession>A0A1S1VAF3</accession>
<proteinExistence type="predicted"/>